<keyword evidence="2" id="KW-0378">Hydrolase</keyword>
<keyword evidence="1" id="KW-0812">Transmembrane</keyword>
<dbReference type="EMBL" id="VKAC01000003">
    <property type="protein sequence ID" value="TXR56942.1"/>
    <property type="molecule type" value="Genomic_DNA"/>
</dbReference>
<feature type="transmembrane region" description="Helical" evidence="1">
    <location>
        <begin position="236"/>
        <end position="255"/>
    </location>
</feature>
<sequence>MAVVEPAPAVVLRGEGEPHLHLPQRRARRTGLGRVLLRIALVVVIAGCGLLTVLLVATDTGITGFGVGTLLALLPVVPVVAAILWLDRYEHEPPRQLVFAFAWGAFVATFVSLVLNTSSMELIRAAGGNPDSAAVLVAPVVEETTKGLAVLLLFLFRRREFDGVVDGIVYAALAGVGFAFVENVLYLGRSFSEDGGGVTAVTFVVRCLFSPFAHPLFTAAIGVGIGVAASRRNPAVRVFAPILGWCVAVALHALWNLTASQGLQGFIGTYVALQVPIFAAAVAVAVVARTREGRVLRRHLAGYAQAGWITPAEAAMLASLSERSRARDWAGRALGPQAKGAMRDFQELASEVAFLRDRMERGTAPAGAADAELAGLQSMWRLRRAFVPTGA</sequence>
<protein>
    <submittedName>
        <fullName evidence="2">PrsW family intramembrane metalloprotease</fullName>
    </submittedName>
</protein>
<evidence type="ECO:0000256" key="1">
    <source>
        <dbReference type="SAM" id="Phobius"/>
    </source>
</evidence>
<feature type="transmembrane region" description="Helical" evidence="1">
    <location>
        <begin position="135"/>
        <end position="156"/>
    </location>
</feature>
<keyword evidence="1" id="KW-0472">Membrane</keyword>
<organism evidence="2 3">
    <name type="scientific">Quadrisphaera setariae</name>
    <dbReference type="NCBI Taxonomy" id="2593304"/>
    <lineage>
        <taxon>Bacteria</taxon>
        <taxon>Bacillati</taxon>
        <taxon>Actinomycetota</taxon>
        <taxon>Actinomycetes</taxon>
        <taxon>Kineosporiales</taxon>
        <taxon>Kineosporiaceae</taxon>
        <taxon>Quadrisphaera</taxon>
    </lineage>
</organism>
<dbReference type="InterPro" id="IPR026898">
    <property type="entry name" value="PrsW"/>
</dbReference>
<keyword evidence="2" id="KW-0645">Protease</keyword>
<dbReference type="PANTHER" id="PTHR36844">
    <property type="entry name" value="PROTEASE PRSW"/>
    <property type="match status" value="1"/>
</dbReference>
<accession>A0A5C8ZGE2</accession>
<evidence type="ECO:0000313" key="2">
    <source>
        <dbReference type="EMBL" id="TXR56942.1"/>
    </source>
</evidence>
<keyword evidence="3" id="KW-1185">Reference proteome</keyword>
<feature type="transmembrane region" description="Helical" evidence="1">
    <location>
        <begin position="35"/>
        <end position="56"/>
    </location>
</feature>
<name>A0A5C8ZGE2_9ACTN</name>
<keyword evidence="1" id="KW-1133">Transmembrane helix</keyword>
<dbReference type="GO" id="GO:0008237">
    <property type="term" value="F:metallopeptidase activity"/>
    <property type="evidence" value="ECO:0007669"/>
    <property type="project" value="UniProtKB-KW"/>
</dbReference>
<gene>
    <name evidence="2" type="ORF">FMM08_05425</name>
</gene>
<proteinExistence type="predicted"/>
<keyword evidence="2" id="KW-0482">Metalloprotease</keyword>
<evidence type="ECO:0000313" key="3">
    <source>
        <dbReference type="Proteomes" id="UP000321234"/>
    </source>
</evidence>
<dbReference type="PANTHER" id="PTHR36844:SF1">
    <property type="entry name" value="PROTEASE PRSW"/>
    <property type="match status" value="1"/>
</dbReference>
<dbReference type="GO" id="GO:0006508">
    <property type="term" value="P:proteolysis"/>
    <property type="evidence" value="ECO:0007669"/>
    <property type="project" value="UniProtKB-KW"/>
</dbReference>
<feature type="transmembrane region" description="Helical" evidence="1">
    <location>
        <begin position="168"/>
        <end position="188"/>
    </location>
</feature>
<dbReference type="AlphaFoldDB" id="A0A5C8ZGE2"/>
<dbReference type="Pfam" id="PF13367">
    <property type="entry name" value="PrsW-protease"/>
    <property type="match status" value="1"/>
</dbReference>
<reference evidence="2 3" key="1">
    <citation type="submission" date="2019-07" db="EMBL/GenBank/DDBJ databases">
        <title>Quadrisphaera sp. strain DD2A genome sequencing and assembly.</title>
        <authorList>
            <person name="Kim I."/>
        </authorList>
    </citation>
    <scope>NUCLEOTIDE SEQUENCE [LARGE SCALE GENOMIC DNA]</scope>
    <source>
        <strain evidence="2 3">DD2A</strain>
    </source>
</reference>
<comment type="caution">
    <text evidence="2">The sequence shown here is derived from an EMBL/GenBank/DDBJ whole genome shotgun (WGS) entry which is preliminary data.</text>
</comment>
<feature type="transmembrane region" description="Helical" evidence="1">
    <location>
        <begin position="267"/>
        <end position="288"/>
    </location>
</feature>
<feature type="transmembrane region" description="Helical" evidence="1">
    <location>
        <begin position="97"/>
        <end position="115"/>
    </location>
</feature>
<dbReference type="Proteomes" id="UP000321234">
    <property type="component" value="Unassembled WGS sequence"/>
</dbReference>
<feature type="transmembrane region" description="Helical" evidence="1">
    <location>
        <begin position="208"/>
        <end position="229"/>
    </location>
</feature>
<feature type="transmembrane region" description="Helical" evidence="1">
    <location>
        <begin position="62"/>
        <end position="85"/>
    </location>
</feature>
<dbReference type="OrthoDB" id="9785431at2"/>